<dbReference type="GO" id="GO:0016747">
    <property type="term" value="F:acyltransferase activity, transferring groups other than amino-acyl groups"/>
    <property type="evidence" value="ECO:0007669"/>
    <property type="project" value="InterPro"/>
</dbReference>
<feature type="transmembrane region" description="Helical" evidence="1">
    <location>
        <begin position="491"/>
        <end position="509"/>
    </location>
</feature>
<gene>
    <name evidence="4" type="ORF">ECRASSUSDP1_LOCUS26502</name>
</gene>
<evidence type="ECO:0000259" key="3">
    <source>
        <dbReference type="Pfam" id="PF01757"/>
    </source>
</evidence>
<keyword evidence="1" id="KW-0812">Transmembrane</keyword>
<dbReference type="InterPro" id="IPR052728">
    <property type="entry name" value="O2_lipid_transport_reg"/>
</dbReference>
<keyword evidence="1" id="KW-0472">Membrane</keyword>
<keyword evidence="1" id="KW-1133">Transmembrane helix</keyword>
<feature type="transmembrane region" description="Helical" evidence="1">
    <location>
        <begin position="545"/>
        <end position="564"/>
    </location>
</feature>
<feature type="transmembrane region" description="Helical" evidence="1">
    <location>
        <begin position="145"/>
        <end position="169"/>
    </location>
</feature>
<evidence type="ECO:0000313" key="4">
    <source>
        <dbReference type="EMBL" id="CAI2384962.1"/>
    </source>
</evidence>
<feature type="transmembrane region" description="Helical" evidence="1">
    <location>
        <begin position="225"/>
        <end position="245"/>
    </location>
</feature>
<keyword evidence="2" id="KW-0732">Signal</keyword>
<dbReference type="AlphaFoldDB" id="A0AAD1Y8M0"/>
<feature type="signal peptide" evidence="2">
    <location>
        <begin position="1"/>
        <end position="18"/>
    </location>
</feature>
<dbReference type="EMBL" id="CAMPGE010027320">
    <property type="protein sequence ID" value="CAI2384962.1"/>
    <property type="molecule type" value="Genomic_DNA"/>
</dbReference>
<feature type="domain" description="Acyltransferase 3" evidence="3">
    <location>
        <begin position="220"/>
        <end position="627"/>
    </location>
</feature>
<name>A0AAD1Y8M0_EUPCR</name>
<sequence length="688" mass="77802">MKILTLVFLALLLSLVFTSPSPDFRAEEEDTPCLKNLRRVLSPEGLGDLVKVALNSAKGPNELGDFESCHTEGLEYVMLSLVMQPEGMAVVKMGLCVPQECASQESFNDLSAFVQQKAQPYLPKDMQVVAEVGVPREVLSESMSAGGIIVLVVTGFVVLLWFLGMLISYTNLGNNGNFRSDKIEDRKMTWALALHSWNPIVNLSKLFTVKDGGDKTLNVLNGVRVLSIGWVILGHSFAFVMFSTVKNGQTLKVLYDSDWFSIVPGGVFAVDTFFFLSGFLTFALLISKMYPKRGMIGIVNTLLIYFHRYYRLIFPMIYIQFFTMYVVRYLGSGPLYRTSWDLMNKSCFANPWQNFLFIANLYPWQMGSTCIGWVWYLMCDMQFFVISPPIIIIYCLNRKIGKLLVVFLVLASMVIMGVMSLVWDISMDGRSSKKTDVADYVYNKPWTRMGAYFVGALFGISYFELTCRDKYQELSGTLFNKCYDILKNSQVISLLVCCFGVGVTALYVFPNAAYARGCNDPTSFTGGNCWPLWLSSLYNFTARPFFVAAVGLIIAPTFVGRLRVIKGFLGAEMFEVLARLNYMVYMIHCVVMMHFLNDLRASVYVTSTSQWFFAIGSTVISFLVGIPLTLICEVPFMNLEKYVLFPKKPKRQDHITVEAEYTKGNRNSEFYKLEDHDDTMESGKKLLE</sequence>
<feature type="transmembrane region" description="Helical" evidence="1">
    <location>
        <begin position="265"/>
        <end position="286"/>
    </location>
</feature>
<reference evidence="4" key="1">
    <citation type="submission" date="2023-07" db="EMBL/GenBank/DDBJ databases">
        <authorList>
            <consortium name="AG Swart"/>
            <person name="Singh M."/>
            <person name="Singh A."/>
            <person name="Seah K."/>
            <person name="Emmerich C."/>
        </authorList>
    </citation>
    <scope>NUCLEOTIDE SEQUENCE</scope>
    <source>
        <strain evidence="4">DP1</strain>
    </source>
</reference>
<feature type="chain" id="PRO_5042044471" description="Acyltransferase 3 domain-containing protein" evidence="2">
    <location>
        <begin position="19"/>
        <end position="688"/>
    </location>
</feature>
<feature type="transmembrane region" description="Helical" evidence="1">
    <location>
        <begin position="403"/>
        <end position="426"/>
    </location>
</feature>
<dbReference type="InterPro" id="IPR002656">
    <property type="entry name" value="Acyl_transf_3_dom"/>
</dbReference>
<evidence type="ECO:0000256" key="2">
    <source>
        <dbReference type="SAM" id="SignalP"/>
    </source>
</evidence>
<feature type="transmembrane region" description="Helical" evidence="1">
    <location>
        <begin position="312"/>
        <end position="331"/>
    </location>
</feature>
<feature type="transmembrane region" description="Helical" evidence="1">
    <location>
        <begin position="446"/>
        <end position="465"/>
    </location>
</feature>
<evidence type="ECO:0000313" key="5">
    <source>
        <dbReference type="Proteomes" id="UP001295684"/>
    </source>
</evidence>
<dbReference type="Pfam" id="PF01757">
    <property type="entry name" value="Acyl_transf_3"/>
    <property type="match status" value="1"/>
</dbReference>
<dbReference type="PANTHER" id="PTHR11161:SF0">
    <property type="entry name" value="O-ACYLTRANSFERASE LIKE PROTEIN"/>
    <property type="match status" value="1"/>
</dbReference>
<keyword evidence="5" id="KW-1185">Reference proteome</keyword>
<feature type="transmembrane region" description="Helical" evidence="1">
    <location>
        <begin position="611"/>
        <end position="632"/>
    </location>
</feature>
<accession>A0AAD1Y8M0</accession>
<dbReference type="Proteomes" id="UP001295684">
    <property type="component" value="Unassembled WGS sequence"/>
</dbReference>
<proteinExistence type="predicted"/>
<dbReference type="PANTHER" id="PTHR11161">
    <property type="entry name" value="O-ACYLTRANSFERASE"/>
    <property type="match status" value="1"/>
</dbReference>
<feature type="transmembrane region" description="Helical" evidence="1">
    <location>
        <begin position="576"/>
        <end position="596"/>
    </location>
</feature>
<feature type="transmembrane region" description="Helical" evidence="1">
    <location>
        <begin position="373"/>
        <end position="396"/>
    </location>
</feature>
<organism evidence="4 5">
    <name type="scientific">Euplotes crassus</name>
    <dbReference type="NCBI Taxonomy" id="5936"/>
    <lineage>
        <taxon>Eukaryota</taxon>
        <taxon>Sar</taxon>
        <taxon>Alveolata</taxon>
        <taxon>Ciliophora</taxon>
        <taxon>Intramacronucleata</taxon>
        <taxon>Spirotrichea</taxon>
        <taxon>Hypotrichia</taxon>
        <taxon>Euplotida</taxon>
        <taxon>Euplotidae</taxon>
        <taxon>Moneuplotes</taxon>
    </lineage>
</organism>
<protein>
    <recommendedName>
        <fullName evidence="3">Acyltransferase 3 domain-containing protein</fullName>
    </recommendedName>
</protein>
<evidence type="ECO:0000256" key="1">
    <source>
        <dbReference type="SAM" id="Phobius"/>
    </source>
</evidence>
<comment type="caution">
    <text evidence="4">The sequence shown here is derived from an EMBL/GenBank/DDBJ whole genome shotgun (WGS) entry which is preliminary data.</text>
</comment>